<dbReference type="EMBL" id="GBRH01213691">
    <property type="protein sequence ID" value="JAD84204.1"/>
    <property type="molecule type" value="Transcribed_RNA"/>
</dbReference>
<protein>
    <submittedName>
        <fullName evidence="1">Uncharacterized protein</fullName>
    </submittedName>
</protein>
<name>A0A0A9D6K2_ARUDO</name>
<dbReference type="AlphaFoldDB" id="A0A0A9D6K2"/>
<accession>A0A0A9D6K2</accession>
<reference evidence="1" key="1">
    <citation type="submission" date="2014-09" db="EMBL/GenBank/DDBJ databases">
        <authorList>
            <person name="Magalhaes I.L.F."/>
            <person name="Oliveira U."/>
            <person name="Santos F.R."/>
            <person name="Vidigal T.H.D.A."/>
            <person name="Brescovit A.D."/>
            <person name="Santos A.J."/>
        </authorList>
    </citation>
    <scope>NUCLEOTIDE SEQUENCE</scope>
    <source>
        <tissue evidence="1">Shoot tissue taken approximately 20 cm above the soil surface</tissue>
    </source>
</reference>
<evidence type="ECO:0000313" key="1">
    <source>
        <dbReference type="EMBL" id="JAD84204.1"/>
    </source>
</evidence>
<organism evidence="1">
    <name type="scientific">Arundo donax</name>
    <name type="common">Giant reed</name>
    <name type="synonym">Donax arundinaceus</name>
    <dbReference type="NCBI Taxonomy" id="35708"/>
    <lineage>
        <taxon>Eukaryota</taxon>
        <taxon>Viridiplantae</taxon>
        <taxon>Streptophyta</taxon>
        <taxon>Embryophyta</taxon>
        <taxon>Tracheophyta</taxon>
        <taxon>Spermatophyta</taxon>
        <taxon>Magnoliopsida</taxon>
        <taxon>Liliopsida</taxon>
        <taxon>Poales</taxon>
        <taxon>Poaceae</taxon>
        <taxon>PACMAD clade</taxon>
        <taxon>Arundinoideae</taxon>
        <taxon>Arundineae</taxon>
        <taxon>Arundo</taxon>
    </lineage>
</organism>
<reference evidence="1" key="2">
    <citation type="journal article" date="2015" name="Data Brief">
        <title>Shoot transcriptome of the giant reed, Arundo donax.</title>
        <authorList>
            <person name="Barrero R.A."/>
            <person name="Guerrero F.D."/>
            <person name="Moolhuijzen P."/>
            <person name="Goolsby J.A."/>
            <person name="Tidwell J."/>
            <person name="Bellgard S.E."/>
            <person name="Bellgard M.I."/>
        </authorList>
    </citation>
    <scope>NUCLEOTIDE SEQUENCE</scope>
    <source>
        <tissue evidence="1">Shoot tissue taken approximately 20 cm above the soil surface</tissue>
    </source>
</reference>
<sequence>MSLIQGELHPTPIKHWVRIRRLIQYVWTMKRLHYNLSVSTTNCICLAIAIGYQTAIQVMGRQLPRVLRILGLVHYQ</sequence>
<proteinExistence type="predicted"/>